<keyword evidence="2" id="KW-0106">Calcium</keyword>
<dbReference type="EMBL" id="JANPWB010000015">
    <property type="protein sequence ID" value="KAJ1088406.1"/>
    <property type="molecule type" value="Genomic_DNA"/>
</dbReference>
<comment type="function">
    <text evidence="2">May mediate accelerated ATP-independent bidirectional transbilayer migration of phospholipids upon binding calcium ions that results in a loss of phospholipid asymmetry in the plasma membrane.</text>
</comment>
<comment type="similarity">
    <text evidence="1 2">Belongs to the phospholipid scramblase family.</text>
</comment>
<reference evidence="4" key="1">
    <citation type="journal article" date="2022" name="bioRxiv">
        <title>Sequencing and chromosome-scale assembly of the giantPleurodeles waltlgenome.</title>
        <authorList>
            <person name="Brown T."/>
            <person name="Elewa A."/>
            <person name="Iarovenko S."/>
            <person name="Subramanian E."/>
            <person name="Araus A.J."/>
            <person name="Petzold A."/>
            <person name="Susuki M."/>
            <person name="Suzuki K.-i.T."/>
            <person name="Hayashi T."/>
            <person name="Toyoda A."/>
            <person name="Oliveira C."/>
            <person name="Osipova E."/>
            <person name="Leigh N.D."/>
            <person name="Simon A."/>
            <person name="Yun M.H."/>
        </authorList>
    </citation>
    <scope>NUCLEOTIDE SEQUENCE</scope>
    <source>
        <strain evidence="4">20211129_DDA</strain>
        <tissue evidence="4">Liver</tissue>
    </source>
</reference>
<accession>A0AAV7L9X8</accession>
<comment type="caution">
    <text evidence="4">The sequence shown here is derived from an EMBL/GenBank/DDBJ whole genome shotgun (WGS) entry which is preliminary data.</text>
</comment>
<evidence type="ECO:0000256" key="1">
    <source>
        <dbReference type="ARBA" id="ARBA00005350"/>
    </source>
</evidence>
<evidence type="ECO:0000256" key="3">
    <source>
        <dbReference type="SAM" id="MobiDB-lite"/>
    </source>
</evidence>
<keyword evidence="2" id="KW-0449">Lipoprotein</keyword>
<protein>
    <recommendedName>
        <fullName evidence="2">Phospholipid scramblase</fullName>
    </recommendedName>
</protein>
<organism evidence="4 5">
    <name type="scientific">Pleurodeles waltl</name>
    <name type="common">Iberian ribbed newt</name>
    <dbReference type="NCBI Taxonomy" id="8319"/>
    <lineage>
        <taxon>Eukaryota</taxon>
        <taxon>Metazoa</taxon>
        <taxon>Chordata</taxon>
        <taxon>Craniata</taxon>
        <taxon>Vertebrata</taxon>
        <taxon>Euteleostomi</taxon>
        <taxon>Amphibia</taxon>
        <taxon>Batrachia</taxon>
        <taxon>Caudata</taxon>
        <taxon>Salamandroidea</taxon>
        <taxon>Salamandridae</taxon>
        <taxon>Pleurodelinae</taxon>
        <taxon>Pleurodeles</taxon>
    </lineage>
</organism>
<proteinExistence type="inferred from homology"/>
<comment type="cofactor">
    <cofactor evidence="2">
        <name>Ca(2+)</name>
        <dbReference type="ChEBI" id="CHEBI:29108"/>
    </cofactor>
</comment>
<sequence length="266" mass="29665">MASTDLHGQPNKGMDSYPPGLSHSESKGKPSAPTPVWNEAISTPPAFKFPPGLGQLSKLEQVIIHQQVELLGVLLGTETSNKYEIKNNLGQRVYFAIEENAFFDRTFCGPVRSFTMRIADNKGQEVIHVIRPLRCNSCWCPCYLQELEVQAPPGSTVGFIIQNWNPYQPKFTIQNERKEDVLRIIGPCATCGCFGDVDFEVKTLNEKSTIGKISKYFSGFVNDVFTNADNFGIQFPVDLDVKIKSVMIGACFLIDVMFFEHSLDGI</sequence>
<dbReference type="GO" id="GO:0017128">
    <property type="term" value="F:phospholipid scramblase activity"/>
    <property type="evidence" value="ECO:0007669"/>
    <property type="project" value="InterPro"/>
</dbReference>
<feature type="region of interest" description="Disordered" evidence="3">
    <location>
        <begin position="1"/>
        <end position="37"/>
    </location>
</feature>
<dbReference type="PANTHER" id="PTHR23248:SF25">
    <property type="entry name" value="PHOSPHOLIPID SCRAMBLASE FAMILY MEMBER 5"/>
    <property type="match status" value="1"/>
</dbReference>
<evidence type="ECO:0000313" key="4">
    <source>
        <dbReference type="EMBL" id="KAJ1088406.1"/>
    </source>
</evidence>
<name>A0AAV7L9X8_PLEWA</name>
<keyword evidence="2" id="KW-0564">Palmitate</keyword>
<evidence type="ECO:0000256" key="2">
    <source>
        <dbReference type="RuleBase" id="RU363116"/>
    </source>
</evidence>
<gene>
    <name evidence="4" type="ORF">NDU88_001563</name>
</gene>
<dbReference type="Proteomes" id="UP001066276">
    <property type="component" value="Chromosome 11"/>
</dbReference>
<dbReference type="Pfam" id="PF03803">
    <property type="entry name" value="Scramblase"/>
    <property type="match status" value="1"/>
</dbReference>
<dbReference type="AlphaFoldDB" id="A0AAV7L9X8"/>
<keyword evidence="5" id="KW-1185">Reference proteome</keyword>
<dbReference type="PANTHER" id="PTHR23248">
    <property type="entry name" value="PHOSPHOLIPID SCRAMBLASE-RELATED"/>
    <property type="match status" value="1"/>
</dbReference>
<dbReference type="InterPro" id="IPR005552">
    <property type="entry name" value="Scramblase"/>
</dbReference>
<dbReference type="GO" id="GO:0005886">
    <property type="term" value="C:plasma membrane"/>
    <property type="evidence" value="ECO:0007669"/>
    <property type="project" value="TreeGrafter"/>
</dbReference>
<evidence type="ECO:0000313" key="5">
    <source>
        <dbReference type="Proteomes" id="UP001066276"/>
    </source>
</evidence>